<comment type="caution">
    <text evidence="1">The sequence shown here is derived from an EMBL/GenBank/DDBJ whole genome shotgun (WGS) entry which is preliminary data.</text>
</comment>
<evidence type="ECO:0000313" key="2">
    <source>
        <dbReference type="Proteomes" id="UP000665181"/>
    </source>
</evidence>
<dbReference type="EMBL" id="JAGFPW010000001">
    <property type="protein sequence ID" value="MBO3792775.1"/>
    <property type="molecule type" value="Genomic_DNA"/>
</dbReference>
<dbReference type="AlphaFoldDB" id="A0A8I1WCN9"/>
<dbReference type="RefSeq" id="WP_087961669.1">
    <property type="nucleotide sequence ID" value="NZ_JAGFPW010000001.1"/>
</dbReference>
<evidence type="ECO:0000313" key="1">
    <source>
        <dbReference type="EMBL" id="MBO3792775.1"/>
    </source>
</evidence>
<dbReference type="Proteomes" id="UP000665181">
    <property type="component" value="Unassembled WGS sequence"/>
</dbReference>
<sequence length="82" mass="9734">MESFYYSYLLKSYDRKNKCLISGLSCDYKKTLPYFVADVKKKYPDVDVVECIVIKNDEDSFRKEYVDILILWKADDEVLVTN</sequence>
<name>A0A8I1WCN9_BACIU</name>
<reference evidence="1" key="1">
    <citation type="submission" date="2021-03" db="EMBL/GenBank/DDBJ databases">
        <title>Isolation of Bacillus subtilis from fermented food sample.</title>
        <authorList>
            <person name="Lakshmanan V."/>
            <person name="Athira K."/>
            <person name="Rajagopal K."/>
        </authorList>
    </citation>
    <scope>NUCLEOTIDE SEQUENCE</scope>
    <source>
        <strain evidence="1">S1</strain>
    </source>
</reference>
<protein>
    <submittedName>
        <fullName evidence="1">Uncharacterized protein</fullName>
    </submittedName>
</protein>
<accession>A0A8I1WCN9</accession>
<proteinExistence type="predicted"/>
<gene>
    <name evidence="1" type="ORF">J5227_00250</name>
</gene>
<organism evidence="1 2">
    <name type="scientific">Bacillus subtilis</name>
    <dbReference type="NCBI Taxonomy" id="1423"/>
    <lineage>
        <taxon>Bacteria</taxon>
        <taxon>Bacillati</taxon>
        <taxon>Bacillota</taxon>
        <taxon>Bacilli</taxon>
        <taxon>Bacillales</taxon>
        <taxon>Bacillaceae</taxon>
        <taxon>Bacillus</taxon>
    </lineage>
</organism>